<reference evidence="8 9" key="1">
    <citation type="submission" date="2022-12" db="EMBL/GenBank/DDBJ databases">
        <title>Chromosome-level genome of Tegillarca granosa.</title>
        <authorList>
            <person name="Kim J."/>
        </authorList>
    </citation>
    <scope>NUCLEOTIDE SEQUENCE [LARGE SCALE GENOMIC DNA]</scope>
    <source>
        <strain evidence="8">Teg-2019</strain>
        <tissue evidence="8">Adductor muscle</tissue>
    </source>
</reference>
<comment type="similarity">
    <text evidence="2">Belongs to the PA-phosphatase related phosphoesterase family.</text>
</comment>
<protein>
    <recommendedName>
        <fullName evidence="7">Phosphatidic acid phosphatase type 2/haloperoxidase domain-containing protein</fullName>
    </recommendedName>
</protein>
<name>A0ABQ9ET58_TEGGR</name>
<dbReference type="Pfam" id="PF01569">
    <property type="entry name" value="PAP2"/>
    <property type="match status" value="1"/>
</dbReference>
<evidence type="ECO:0000256" key="2">
    <source>
        <dbReference type="ARBA" id="ARBA00008816"/>
    </source>
</evidence>
<keyword evidence="9" id="KW-1185">Reference proteome</keyword>
<dbReference type="EMBL" id="JARBDR010000813">
    <property type="protein sequence ID" value="KAJ8306478.1"/>
    <property type="molecule type" value="Genomic_DNA"/>
</dbReference>
<dbReference type="InterPro" id="IPR043216">
    <property type="entry name" value="PAP-like"/>
</dbReference>
<feature type="domain" description="Phosphatidic acid phosphatase type 2/haloperoxidase" evidence="7">
    <location>
        <begin position="54"/>
        <end position="140"/>
    </location>
</feature>
<dbReference type="Gene3D" id="1.20.144.10">
    <property type="entry name" value="Phosphatidic acid phosphatase type 2/haloperoxidase"/>
    <property type="match status" value="1"/>
</dbReference>
<comment type="caution">
    <text evidence="8">The sequence shown here is derived from an EMBL/GenBank/DDBJ whole genome shotgun (WGS) entry which is preliminary data.</text>
</comment>
<dbReference type="InterPro" id="IPR000326">
    <property type="entry name" value="PAP2/HPO"/>
</dbReference>
<evidence type="ECO:0000313" key="8">
    <source>
        <dbReference type="EMBL" id="KAJ8306478.1"/>
    </source>
</evidence>
<dbReference type="PANTHER" id="PTHR10165:SF103">
    <property type="entry name" value="PHOSPHOLIPID PHOSPHATASE HOMOLOG 1.2 HOMOLOG"/>
    <property type="match status" value="1"/>
</dbReference>
<evidence type="ECO:0000256" key="1">
    <source>
        <dbReference type="ARBA" id="ARBA00004141"/>
    </source>
</evidence>
<evidence type="ECO:0000256" key="6">
    <source>
        <dbReference type="SAM" id="Phobius"/>
    </source>
</evidence>
<dbReference type="PANTHER" id="PTHR10165">
    <property type="entry name" value="LIPID PHOSPHATE PHOSPHATASE"/>
    <property type="match status" value="1"/>
</dbReference>
<evidence type="ECO:0000256" key="5">
    <source>
        <dbReference type="ARBA" id="ARBA00023136"/>
    </source>
</evidence>
<dbReference type="Proteomes" id="UP001217089">
    <property type="component" value="Unassembled WGS sequence"/>
</dbReference>
<evidence type="ECO:0000256" key="3">
    <source>
        <dbReference type="ARBA" id="ARBA00022692"/>
    </source>
</evidence>
<keyword evidence="5 6" id="KW-0472">Membrane</keyword>
<feature type="transmembrane region" description="Helical" evidence="6">
    <location>
        <begin position="49"/>
        <end position="68"/>
    </location>
</feature>
<comment type="subcellular location">
    <subcellularLocation>
        <location evidence="1">Membrane</location>
        <topology evidence="1">Multi-pass membrane protein</topology>
    </subcellularLocation>
</comment>
<proteinExistence type="inferred from homology"/>
<evidence type="ECO:0000259" key="7">
    <source>
        <dbReference type="Pfam" id="PF01569"/>
    </source>
</evidence>
<organism evidence="8 9">
    <name type="scientific">Tegillarca granosa</name>
    <name type="common">Malaysian cockle</name>
    <name type="synonym">Anadara granosa</name>
    <dbReference type="NCBI Taxonomy" id="220873"/>
    <lineage>
        <taxon>Eukaryota</taxon>
        <taxon>Metazoa</taxon>
        <taxon>Spiralia</taxon>
        <taxon>Lophotrochozoa</taxon>
        <taxon>Mollusca</taxon>
        <taxon>Bivalvia</taxon>
        <taxon>Autobranchia</taxon>
        <taxon>Pteriomorphia</taxon>
        <taxon>Arcoida</taxon>
        <taxon>Arcoidea</taxon>
        <taxon>Arcidae</taxon>
        <taxon>Tegillarca</taxon>
    </lineage>
</organism>
<keyword evidence="3 6" id="KW-0812">Transmembrane</keyword>
<gene>
    <name evidence="8" type="ORF">KUTeg_017023</name>
</gene>
<evidence type="ECO:0000256" key="4">
    <source>
        <dbReference type="ARBA" id="ARBA00022989"/>
    </source>
</evidence>
<sequence length="143" mass="16298">MYPYRDDTIPDPILLAGGFSIPFAIILLVELPKCLLSQEKRVYNRDFVIMWKVLWVYSFGFTITEIFIQGPKFAIGGLRPHFLEVCKPDACISNSTIRSYVTDYTCTETKYGEKVLWQSRQSFPSGHAAFSMYGAIFTGIIAF</sequence>
<feature type="transmembrane region" description="Helical" evidence="6">
    <location>
        <begin position="12"/>
        <end position="29"/>
    </location>
</feature>
<dbReference type="SUPFAM" id="SSF48317">
    <property type="entry name" value="Acid phosphatase/Vanadium-dependent haloperoxidase"/>
    <property type="match status" value="1"/>
</dbReference>
<dbReference type="InterPro" id="IPR036938">
    <property type="entry name" value="PAP2/HPO_sf"/>
</dbReference>
<keyword evidence="4 6" id="KW-1133">Transmembrane helix</keyword>
<accession>A0ABQ9ET58</accession>
<evidence type="ECO:0000313" key="9">
    <source>
        <dbReference type="Proteomes" id="UP001217089"/>
    </source>
</evidence>